<reference evidence="2 3" key="1">
    <citation type="submission" date="2019-11" db="EMBL/GenBank/DDBJ databases">
        <title>Characterization of Elizabethkingia argenteiflava sp. nov., isolated from inner surface of Soybean Pods.</title>
        <authorList>
            <person name="Mo S."/>
        </authorList>
    </citation>
    <scope>NUCLEOTIDE SEQUENCE [LARGE SCALE GENOMIC DNA]</scope>
    <source>
        <strain evidence="2 3">YB22</strain>
    </source>
</reference>
<dbReference type="SMART" id="SM00530">
    <property type="entry name" value="HTH_XRE"/>
    <property type="match status" value="1"/>
</dbReference>
<dbReference type="InterPro" id="IPR001387">
    <property type="entry name" value="Cro/C1-type_HTH"/>
</dbReference>
<dbReference type="EMBL" id="JAAABJ010000433">
    <property type="protein sequence ID" value="NAW50763.1"/>
    <property type="molecule type" value="Genomic_DNA"/>
</dbReference>
<dbReference type="RefSeq" id="WP_166519076.1">
    <property type="nucleotide sequence ID" value="NZ_JAAABJ010000433.1"/>
</dbReference>
<dbReference type="GO" id="GO:0003677">
    <property type="term" value="F:DNA binding"/>
    <property type="evidence" value="ECO:0007669"/>
    <property type="project" value="InterPro"/>
</dbReference>
<dbReference type="Gene3D" id="1.10.260.40">
    <property type="entry name" value="lambda repressor-like DNA-binding domains"/>
    <property type="match status" value="1"/>
</dbReference>
<dbReference type="Proteomes" id="UP000553459">
    <property type="component" value="Unassembled WGS sequence"/>
</dbReference>
<dbReference type="InterPro" id="IPR010982">
    <property type="entry name" value="Lambda_DNA-bd_dom_sf"/>
</dbReference>
<feature type="domain" description="HTH cro/C1-type" evidence="1">
    <location>
        <begin position="8"/>
        <end position="62"/>
    </location>
</feature>
<evidence type="ECO:0000313" key="3">
    <source>
        <dbReference type="Proteomes" id="UP000553459"/>
    </source>
</evidence>
<protein>
    <submittedName>
        <fullName evidence="2">Helix-turn-helix domain-containing protein</fullName>
    </submittedName>
</protein>
<name>A0A845PUJ5_9FLAO</name>
<dbReference type="PROSITE" id="PS50943">
    <property type="entry name" value="HTH_CROC1"/>
    <property type="match status" value="1"/>
</dbReference>
<dbReference type="Pfam" id="PF01381">
    <property type="entry name" value="HTH_3"/>
    <property type="match status" value="1"/>
</dbReference>
<organism evidence="2 3">
    <name type="scientific">Elizabethkingia argenteiflava</name>
    <dbReference type="NCBI Taxonomy" id="2681556"/>
    <lineage>
        <taxon>Bacteria</taxon>
        <taxon>Pseudomonadati</taxon>
        <taxon>Bacteroidota</taxon>
        <taxon>Flavobacteriia</taxon>
        <taxon>Flavobacteriales</taxon>
        <taxon>Weeksellaceae</taxon>
        <taxon>Elizabethkingia</taxon>
    </lineage>
</organism>
<keyword evidence="3" id="KW-1185">Reference proteome</keyword>
<dbReference type="SUPFAM" id="SSF47413">
    <property type="entry name" value="lambda repressor-like DNA-binding domains"/>
    <property type="match status" value="1"/>
</dbReference>
<sequence length="96" mass="11073">MKECSNSIRQIRRNKDYTQEYMALELGISQKAYSDLENGKVRMNMSTLLKVAEILEISPAGICTLSSACDSGMQRKYQRLMDYLKENNIQIPNEFL</sequence>
<accession>A0A845PUJ5</accession>
<gene>
    <name evidence="2" type="ORF">GNY06_04990</name>
</gene>
<dbReference type="CDD" id="cd00093">
    <property type="entry name" value="HTH_XRE"/>
    <property type="match status" value="1"/>
</dbReference>
<evidence type="ECO:0000259" key="1">
    <source>
        <dbReference type="PROSITE" id="PS50943"/>
    </source>
</evidence>
<proteinExistence type="predicted"/>
<dbReference type="AlphaFoldDB" id="A0A845PUJ5"/>
<evidence type="ECO:0000313" key="2">
    <source>
        <dbReference type="EMBL" id="NAW50763.1"/>
    </source>
</evidence>
<comment type="caution">
    <text evidence="2">The sequence shown here is derived from an EMBL/GenBank/DDBJ whole genome shotgun (WGS) entry which is preliminary data.</text>
</comment>